<keyword evidence="1" id="KW-0805">Transcription regulation</keyword>
<evidence type="ECO:0000313" key="5">
    <source>
        <dbReference type="EMBL" id="WUR11250.1"/>
    </source>
</evidence>
<gene>
    <name evidence="5" type="ORF">E7V67_016185</name>
</gene>
<dbReference type="EMBL" id="CP136508">
    <property type="protein sequence ID" value="WUR11250.1"/>
    <property type="molecule type" value="Genomic_DNA"/>
</dbReference>
<name>A0ABZ1UGD0_9BURK</name>
<dbReference type="Gene3D" id="1.10.10.10">
    <property type="entry name" value="Winged helix-like DNA-binding domain superfamily/Winged helix DNA-binding domain"/>
    <property type="match status" value="1"/>
</dbReference>
<evidence type="ECO:0000313" key="6">
    <source>
        <dbReference type="Proteomes" id="UP000321323"/>
    </source>
</evidence>
<dbReference type="Pfam" id="PF00196">
    <property type="entry name" value="GerE"/>
    <property type="match status" value="1"/>
</dbReference>
<dbReference type="InterPro" id="IPR016032">
    <property type="entry name" value="Sig_transdc_resp-reg_C-effctor"/>
</dbReference>
<accession>A0ABZ1UGD0</accession>
<keyword evidence="2" id="KW-0238">DNA-binding</keyword>
<dbReference type="PROSITE" id="PS50043">
    <property type="entry name" value="HTH_LUXR_2"/>
    <property type="match status" value="1"/>
</dbReference>
<dbReference type="CDD" id="cd06170">
    <property type="entry name" value="LuxR_C_like"/>
    <property type="match status" value="1"/>
</dbReference>
<keyword evidence="3" id="KW-0804">Transcription</keyword>
<dbReference type="PANTHER" id="PTHR44688:SF16">
    <property type="entry name" value="DNA-BINDING TRANSCRIPTIONAL ACTIVATOR DEVR_DOSR"/>
    <property type="match status" value="1"/>
</dbReference>
<sequence length="65" mass="7259">MDSLSRREQTIACQIVQGKTSKMVARELGISPLTVRKHRENILRKLGIRDTMQLAILLRGGDGTP</sequence>
<dbReference type="SMART" id="SM00421">
    <property type="entry name" value="HTH_LUXR"/>
    <property type="match status" value="1"/>
</dbReference>
<dbReference type="InterPro" id="IPR000792">
    <property type="entry name" value="Tscrpt_reg_LuxR_C"/>
</dbReference>
<proteinExistence type="predicted"/>
<dbReference type="SUPFAM" id="SSF46894">
    <property type="entry name" value="C-terminal effector domain of the bipartite response regulators"/>
    <property type="match status" value="1"/>
</dbReference>
<keyword evidence="6" id="KW-1185">Reference proteome</keyword>
<dbReference type="InterPro" id="IPR036388">
    <property type="entry name" value="WH-like_DNA-bd_sf"/>
</dbReference>
<evidence type="ECO:0000256" key="2">
    <source>
        <dbReference type="ARBA" id="ARBA00023125"/>
    </source>
</evidence>
<reference evidence="5 6" key="1">
    <citation type="journal article" date="2019" name="Int. J. Syst. Evol. Microbiol.">
        <title>The Draft Whole-Genome Sequence of the Antibiotic Producer Empedobacter haloabium ATCC 31962 Provides Indications for Its Taxonomic Reclassification.</title>
        <authorList>
            <person name="Miess H."/>
            <person name="Arlt P."/>
            <person name="Apel A.K."/>
            <person name="Weber T."/>
            <person name="Nieselt K."/>
            <person name="Hanssen F."/>
            <person name="Czemmel S."/>
            <person name="Nahnsen S."/>
            <person name="Gross H."/>
        </authorList>
    </citation>
    <scope>NUCLEOTIDE SEQUENCE [LARGE SCALE GENOMIC DNA]</scope>
    <source>
        <strain evidence="5 6">ATCC 31962</strain>
    </source>
</reference>
<dbReference type="PRINTS" id="PR00038">
    <property type="entry name" value="HTHLUXR"/>
</dbReference>
<dbReference type="PANTHER" id="PTHR44688">
    <property type="entry name" value="DNA-BINDING TRANSCRIPTIONAL ACTIVATOR DEVR_DOSR"/>
    <property type="match status" value="1"/>
</dbReference>
<evidence type="ECO:0000256" key="3">
    <source>
        <dbReference type="ARBA" id="ARBA00023163"/>
    </source>
</evidence>
<protein>
    <submittedName>
        <fullName evidence="5">Helix-turn-helix transcriptional regulator</fullName>
    </submittedName>
</protein>
<dbReference type="PROSITE" id="PS00622">
    <property type="entry name" value="HTH_LUXR_1"/>
    <property type="match status" value="1"/>
</dbReference>
<evidence type="ECO:0000256" key="1">
    <source>
        <dbReference type="ARBA" id="ARBA00023015"/>
    </source>
</evidence>
<feature type="domain" description="HTH luxR-type" evidence="4">
    <location>
        <begin position="1"/>
        <end position="62"/>
    </location>
</feature>
<evidence type="ECO:0000259" key="4">
    <source>
        <dbReference type="PROSITE" id="PS50043"/>
    </source>
</evidence>
<dbReference type="Proteomes" id="UP000321323">
    <property type="component" value="Chromosome"/>
</dbReference>
<organism evidence="5 6">
    <name type="scientific">[Empedobacter] haloabium</name>
    <dbReference type="NCBI Taxonomy" id="592317"/>
    <lineage>
        <taxon>Bacteria</taxon>
        <taxon>Pseudomonadati</taxon>
        <taxon>Pseudomonadota</taxon>
        <taxon>Betaproteobacteria</taxon>
        <taxon>Burkholderiales</taxon>
        <taxon>Oxalobacteraceae</taxon>
        <taxon>Telluria group</taxon>
        <taxon>Telluria group incertae sedis</taxon>
    </lineage>
</organism>